<feature type="chain" id="PRO_5021812651" description="LTXXQ motif family protein" evidence="1">
    <location>
        <begin position="30"/>
        <end position="158"/>
    </location>
</feature>
<accession>A0A562QGP2</accession>
<evidence type="ECO:0000313" key="2">
    <source>
        <dbReference type="EMBL" id="TWI55927.1"/>
    </source>
</evidence>
<dbReference type="RefSeq" id="WP_144450776.1">
    <property type="nucleotide sequence ID" value="NZ_VLKZ01000006.1"/>
</dbReference>
<evidence type="ECO:0000256" key="1">
    <source>
        <dbReference type="SAM" id="SignalP"/>
    </source>
</evidence>
<organism evidence="2 3">
    <name type="scientific">Halalkalibacter nanhaiisediminis</name>
    <dbReference type="NCBI Taxonomy" id="688079"/>
    <lineage>
        <taxon>Bacteria</taxon>
        <taxon>Bacillati</taxon>
        <taxon>Bacillota</taxon>
        <taxon>Bacilli</taxon>
        <taxon>Bacillales</taxon>
        <taxon>Bacillaceae</taxon>
        <taxon>Halalkalibacter</taxon>
    </lineage>
</organism>
<comment type="caution">
    <text evidence="2">The sequence shown here is derived from an EMBL/GenBank/DDBJ whole genome shotgun (WGS) entry which is preliminary data.</text>
</comment>
<evidence type="ECO:0000313" key="3">
    <source>
        <dbReference type="Proteomes" id="UP000315711"/>
    </source>
</evidence>
<dbReference type="EMBL" id="VLKZ01000006">
    <property type="protein sequence ID" value="TWI55927.1"/>
    <property type="molecule type" value="Genomic_DNA"/>
</dbReference>
<protein>
    <recommendedName>
        <fullName evidence="4">LTXXQ motif family protein</fullName>
    </recommendedName>
</protein>
<dbReference type="OrthoDB" id="2871307at2"/>
<keyword evidence="1" id="KW-0732">Signal</keyword>
<feature type="signal peptide" evidence="1">
    <location>
        <begin position="1"/>
        <end position="29"/>
    </location>
</feature>
<keyword evidence="3" id="KW-1185">Reference proteome</keyword>
<name>A0A562QGP2_9BACI</name>
<sequence length="158" mass="19147">MKRFYQGFMFLQMAAVLALAVTFLAPVQAEDVEQEQERNCHQCEMKVRNELKVHLDYYYEMLVEKYAPTKSEKWQDVRNERDLLQKKLKEAKQRGELSSEKMIDKEWMEEHRNLQQLFNAAVEKRDENQLQQLLPQMIEHYEKLNDLYKQRLKMSNSL</sequence>
<gene>
    <name evidence="2" type="ORF">IQ10_02492</name>
</gene>
<proteinExistence type="predicted"/>
<evidence type="ECO:0008006" key="4">
    <source>
        <dbReference type="Google" id="ProtNLM"/>
    </source>
</evidence>
<dbReference type="Proteomes" id="UP000315711">
    <property type="component" value="Unassembled WGS sequence"/>
</dbReference>
<reference evidence="2 3" key="1">
    <citation type="journal article" date="2015" name="Stand. Genomic Sci.">
        <title>Genomic Encyclopedia of Bacterial and Archaeal Type Strains, Phase III: the genomes of soil and plant-associated and newly described type strains.</title>
        <authorList>
            <person name="Whitman W.B."/>
            <person name="Woyke T."/>
            <person name="Klenk H.P."/>
            <person name="Zhou Y."/>
            <person name="Lilburn T.G."/>
            <person name="Beck B.J."/>
            <person name="De Vos P."/>
            <person name="Vandamme P."/>
            <person name="Eisen J.A."/>
            <person name="Garrity G."/>
            <person name="Hugenholtz P."/>
            <person name="Kyrpides N.C."/>
        </authorList>
    </citation>
    <scope>NUCLEOTIDE SEQUENCE [LARGE SCALE GENOMIC DNA]</scope>
    <source>
        <strain evidence="2 3">CGMCC 1.10116</strain>
    </source>
</reference>
<dbReference type="AlphaFoldDB" id="A0A562QGP2"/>